<protein>
    <submittedName>
        <fullName evidence="1">EXLDI protein</fullName>
    </submittedName>
</protein>
<evidence type="ECO:0000313" key="1">
    <source>
        <dbReference type="EMBL" id="WUV50303.1"/>
    </source>
</evidence>
<reference evidence="1" key="1">
    <citation type="submission" date="2022-10" db="EMBL/GenBank/DDBJ databases">
        <title>The complete genomes of actinobacterial strains from the NBC collection.</title>
        <authorList>
            <person name="Joergensen T.S."/>
            <person name="Alvarez Arevalo M."/>
            <person name="Sterndorff E.B."/>
            <person name="Faurdal D."/>
            <person name="Vuksanovic O."/>
            <person name="Mourched A.-S."/>
            <person name="Charusanti P."/>
            <person name="Shaw S."/>
            <person name="Blin K."/>
            <person name="Weber T."/>
        </authorList>
    </citation>
    <scope>NUCLEOTIDE SEQUENCE</scope>
    <source>
        <strain evidence="1">NBC_01482</strain>
    </source>
</reference>
<name>A0ABZ1Z489_9NOCA</name>
<dbReference type="Proteomes" id="UP001432062">
    <property type="component" value="Chromosome"/>
</dbReference>
<dbReference type="InterPro" id="IPR027580">
    <property type="entry name" value="EXLDI"/>
</dbReference>
<proteinExistence type="predicted"/>
<accession>A0ABZ1Z489</accession>
<organism evidence="1 2">
    <name type="scientific">Nocardia vinacea</name>
    <dbReference type="NCBI Taxonomy" id="96468"/>
    <lineage>
        <taxon>Bacteria</taxon>
        <taxon>Bacillati</taxon>
        <taxon>Actinomycetota</taxon>
        <taxon>Actinomycetes</taxon>
        <taxon>Mycobacteriales</taxon>
        <taxon>Nocardiaceae</taxon>
        <taxon>Nocardia</taxon>
    </lineage>
</organism>
<dbReference type="RefSeq" id="WP_327094995.1">
    <property type="nucleotide sequence ID" value="NZ_CP109149.1"/>
</dbReference>
<dbReference type="NCBIfam" id="TIGR04342">
    <property type="entry name" value="EXLDI"/>
    <property type="match status" value="1"/>
</dbReference>
<keyword evidence="2" id="KW-1185">Reference proteome</keyword>
<gene>
    <name evidence="1" type="ORF">OG563_20155</name>
</gene>
<dbReference type="EMBL" id="CP109441">
    <property type="protein sequence ID" value="WUV50303.1"/>
    <property type="molecule type" value="Genomic_DNA"/>
</dbReference>
<evidence type="ECO:0000313" key="2">
    <source>
        <dbReference type="Proteomes" id="UP001432062"/>
    </source>
</evidence>
<sequence length="171" mass="19788">MPNKTIYVADDDLPLFQRAQELVGGNLSGAVTTALRRFIELEEGRLEGYDEVVLRVGHNGVRQVRFSGALLGEHRDVNEERMEHVRVYRSRKGKFVMHAQYSNWDEYPQSVNWVKDLTNWRRMLGVGDQDWGDFIFEIVDSLGELKGKLPDKLYERVAQIADRPPVEELDI</sequence>